<dbReference type="PANTHER" id="PTHR47074">
    <property type="entry name" value="BNAC02G40300D PROTEIN"/>
    <property type="match status" value="1"/>
</dbReference>
<dbReference type="Proteomes" id="UP001318860">
    <property type="component" value="Unassembled WGS sequence"/>
</dbReference>
<sequence length="410" mass="47027">MAVRELFNEGDCGWNIDVVQQIFPAEMAKQILSIPIRNTSCQDRIAWPHSTNGKYTVKTGYQLALLQNEKEQNGSSSSRASSTLWNWIWRLPIPPKVHVFLWKVAHGKLPVRSALVKKSVDNPPFCPRCGDAFETIEHSLRDCPWSQLFWRASPLRLDRLVTVSNATIADMMFEISKTDNKDVESLFAMLLWSLWYARNLFIFQQKDITHQQCFETALKSLHDYQMNQDTTGRSHATTPAAHWQAPPEDTYKINTDASIIQGVGTGIGVVIRDHFGSVIHSLAKKIEVEYPVDIAEALACWEGLNLAHTLQLSRIHIESDCLQVVQAVQRKDGDISYLGSLADEIRREGRKLRASYYARIVLIHFNEMKAFKSYQDIRQDEDIEHFPLYERLKIDNTVKISIQIIPWISF</sequence>
<dbReference type="Pfam" id="PF13966">
    <property type="entry name" value="zf-RVT"/>
    <property type="match status" value="1"/>
</dbReference>
<dbReference type="EMBL" id="JABTTQ020002046">
    <property type="protein sequence ID" value="KAK6126449.1"/>
    <property type="molecule type" value="Genomic_DNA"/>
</dbReference>
<evidence type="ECO:0000259" key="1">
    <source>
        <dbReference type="Pfam" id="PF13456"/>
    </source>
</evidence>
<dbReference type="InterPro" id="IPR036397">
    <property type="entry name" value="RNaseH_sf"/>
</dbReference>
<dbReference type="InterPro" id="IPR052929">
    <property type="entry name" value="RNase_H-like_EbsB-rel"/>
</dbReference>
<dbReference type="SUPFAM" id="SSF53098">
    <property type="entry name" value="Ribonuclease H-like"/>
    <property type="match status" value="1"/>
</dbReference>
<proteinExistence type="predicted"/>
<dbReference type="InterPro" id="IPR044730">
    <property type="entry name" value="RNase_H-like_dom_plant"/>
</dbReference>
<dbReference type="Gene3D" id="3.30.420.10">
    <property type="entry name" value="Ribonuclease H-like superfamily/Ribonuclease H"/>
    <property type="match status" value="1"/>
</dbReference>
<keyword evidence="4" id="KW-1185">Reference proteome</keyword>
<dbReference type="InterPro" id="IPR002156">
    <property type="entry name" value="RNaseH_domain"/>
</dbReference>
<dbReference type="Pfam" id="PF13456">
    <property type="entry name" value="RVT_3"/>
    <property type="match status" value="1"/>
</dbReference>
<protein>
    <submittedName>
        <fullName evidence="3">Uncharacterized protein</fullName>
    </submittedName>
</protein>
<dbReference type="CDD" id="cd06222">
    <property type="entry name" value="RNase_H_like"/>
    <property type="match status" value="1"/>
</dbReference>
<evidence type="ECO:0000313" key="4">
    <source>
        <dbReference type="Proteomes" id="UP001318860"/>
    </source>
</evidence>
<name>A0ABR0UVX9_REHGL</name>
<accession>A0ABR0UVX9</accession>
<feature type="domain" description="Reverse transcriptase zinc-binding" evidence="2">
    <location>
        <begin position="55"/>
        <end position="150"/>
    </location>
</feature>
<feature type="domain" description="RNase H type-1" evidence="1">
    <location>
        <begin position="255"/>
        <end position="346"/>
    </location>
</feature>
<dbReference type="InterPro" id="IPR012337">
    <property type="entry name" value="RNaseH-like_sf"/>
</dbReference>
<comment type="caution">
    <text evidence="3">The sequence shown here is derived from an EMBL/GenBank/DDBJ whole genome shotgun (WGS) entry which is preliminary data.</text>
</comment>
<evidence type="ECO:0000313" key="3">
    <source>
        <dbReference type="EMBL" id="KAK6126449.1"/>
    </source>
</evidence>
<gene>
    <name evidence="3" type="ORF">DH2020_039837</name>
</gene>
<dbReference type="InterPro" id="IPR026960">
    <property type="entry name" value="RVT-Znf"/>
</dbReference>
<evidence type="ECO:0000259" key="2">
    <source>
        <dbReference type="Pfam" id="PF13966"/>
    </source>
</evidence>
<reference evidence="3 4" key="1">
    <citation type="journal article" date="2021" name="Comput. Struct. Biotechnol. J.">
        <title>De novo genome assembly of the potent medicinal plant Rehmannia glutinosa using nanopore technology.</title>
        <authorList>
            <person name="Ma L."/>
            <person name="Dong C."/>
            <person name="Song C."/>
            <person name="Wang X."/>
            <person name="Zheng X."/>
            <person name="Niu Y."/>
            <person name="Chen S."/>
            <person name="Feng W."/>
        </authorList>
    </citation>
    <scope>NUCLEOTIDE SEQUENCE [LARGE SCALE GENOMIC DNA]</scope>
    <source>
        <strain evidence="3">DH-2019</strain>
    </source>
</reference>
<organism evidence="3 4">
    <name type="scientific">Rehmannia glutinosa</name>
    <name type="common">Chinese foxglove</name>
    <dbReference type="NCBI Taxonomy" id="99300"/>
    <lineage>
        <taxon>Eukaryota</taxon>
        <taxon>Viridiplantae</taxon>
        <taxon>Streptophyta</taxon>
        <taxon>Embryophyta</taxon>
        <taxon>Tracheophyta</taxon>
        <taxon>Spermatophyta</taxon>
        <taxon>Magnoliopsida</taxon>
        <taxon>eudicotyledons</taxon>
        <taxon>Gunneridae</taxon>
        <taxon>Pentapetalae</taxon>
        <taxon>asterids</taxon>
        <taxon>lamiids</taxon>
        <taxon>Lamiales</taxon>
        <taxon>Orobanchaceae</taxon>
        <taxon>Rehmannieae</taxon>
        <taxon>Rehmannia</taxon>
    </lineage>
</organism>
<dbReference type="PANTHER" id="PTHR47074:SF48">
    <property type="entry name" value="POLYNUCLEOTIDYL TRANSFERASE, RIBONUCLEASE H-LIKE SUPERFAMILY PROTEIN"/>
    <property type="match status" value="1"/>
</dbReference>